<dbReference type="PANTHER" id="PTHR30273:SF2">
    <property type="entry name" value="PROTEIN FECR"/>
    <property type="match status" value="1"/>
</dbReference>
<dbReference type="Pfam" id="PF04773">
    <property type="entry name" value="FecR"/>
    <property type="match status" value="1"/>
</dbReference>
<dbReference type="InterPro" id="IPR006860">
    <property type="entry name" value="FecR"/>
</dbReference>
<dbReference type="Gene3D" id="3.55.50.30">
    <property type="match status" value="1"/>
</dbReference>
<dbReference type="InterPro" id="IPR012373">
    <property type="entry name" value="Ferrdict_sens_TM"/>
</dbReference>
<evidence type="ECO:0000259" key="2">
    <source>
        <dbReference type="Pfam" id="PF04773"/>
    </source>
</evidence>
<evidence type="ECO:0000313" key="4">
    <source>
        <dbReference type="EMBL" id="SHH49114.1"/>
    </source>
</evidence>
<keyword evidence="1" id="KW-0812">Transmembrane</keyword>
<dbReference type="GO" id="GO:0016989">
    <property type="term" value="F:sigma factor antagonist activity"/>
    <property type="evidence" value="ECO:0007669"/>
    <property type="project" value="TreeGrafter"/>
</dbReference>
<feature type="transmembrane region" description="Helical" evidence="1">
    <location>
        <begin position="84"/>
        <end position="102"/>
    </location>
</feature>
<feature type="domain" description="FecR N-terminal" evidence="3">
    <location>
        <begin position="11"/>
        <end position="52"/>
    </location>
</feature>
<dbReference type="Proteomes" id="UP000184226">
    <property type="component" value="Unassembled WGS sequence"/>
</dbReference>
<reference evidence="4 5" key="1">
    <citation type="submission" date="2016-11" db="EMBL/GenBank/DDBJ databases">
        <authorList>
            <person name="Jaros S."/>
            <person name="Januszkiewicz K."/>
            <person name="Wedrychowicz H."/>
        </authorList>
    </citation>
    <scope>NUCLEOTIDE SEQUENCE [LARGE SCALE GENOMIC DNA]</scope>
    <source>
        <strain evidence="4 5">CGMCC 1.10190</strain>
    </source>
</reference>
<organism evidence="4 5">
    <name type="scientific">Pollutimonas bauzanensis</name>
    <dbReference type="NCBI Taxonomy" id="658167"/>
    <lineage>
        <taxon>Bacteria</taxon>
        <taxon>Pseudomonadati</taxon>
        <taxon>Pseudomonadota</taxon>
        <taxon>Betaproteobacteria</taxon>
        <taxon>Burkholderiales</taxon>
        <taxon>Alcaligenaceae</taxon>
        <taxon>Pollutimonas</taxon>
    </lineage>
</organism>
<dbReference type="AlphaFoldDB" id="A0A1M5TEH1"/>
<keyword evidence="5" id="KW-1185">Reference proteome</keyword>
<feature type="domain" description="FecR protein" evidence="2">
    <location>
        <begin position="118"/>
        <end position="207"/>
    </location>
</feature>
<keyword evidence="1" id="KW-1133">Transmembrane helix</keyword>
<dbReference type="InterPro" id="IPR032623">
    <property type="entry name" value="FecR_N"/>
</dbReference>
<sequence length="317" mass="34668">MPAADQAAAGKQARAWAIKLKTGQPTTEDVAAFRRWRAQSALHAQAWAQASQDWKTLGAMAQVFEERHPQRMARPPRQQTTRRFFLGAAASAFGTLAVVGVIRPPAGLWPSWSELGADYRTATGEQRDIQLAHRVQVSLNTQTSISLLHTGGTPRIALIAGEAAVSARHSPCEVLAEDARIVMTHGAVDVRRLATGQVRLRCTEGAAQLHHPSRTVALAARQQISYSRGQLGELGAITPDDAGWRQGVVVFDNLRLVDAIAEINRYRSGRVVLLNDALANRRFSANFKIDALNDAIELLRVVHNVNVRRVGDFVFLS</sequence>
<gene>
    <name evidence="4" type="ORF">SAMN04488135_103352</name>
</gene>
<dbReference type="STRING" id="658167.SAMN04488135_103352"/>
<dbReference type="EMBL" id="FQXE01000003">
    <property type="protein sequence ID" value="SHH49114.1"/>
    <property type="molecule type" value="Genomic_DNA"/>
</dbReference>
<dbReference type="Gene3D" id="2.60.120.1440">
    <property type="match status" value="1"/>
</dbReference>
<protein>
    <submittedName>
        <fullName evidence="4">FecR family protein</fullName>
    </submittedName>
</protein>
<evidence type="ECO:0000259" key="3">
    <source>
        <dbReference type="Pfam" id="PF16220"/>
    </source>
</evidence>
<dbReference type="Pfam" id="PF16220">
    <property type="entry name" value="DUF4880"/>
    <property type="match status" value="1"/>
</dbReference>
<proteinExistence type="predicted"/>
<keyword evidence="1" id="KW-0472">Membrane</keyword>
<evidence type="ECO:0000256" key="1">
    <source>
        <dbReference type="SAM" id="Phobius"/>
    </source>
</evidence>
<dbReference type="PANTHER" id="PTHR30273">
    <property type="entry name" value="PERIPLASMIC SIGNAL SENSOR AND SIGMA FACTOR ACTIVATOR FECR-RELATED"/>
    <property type="match status" value="1"/>
</dbReference>
<accession>A0A1M5TEH1</accession>
<evidence type="ECO:0000313" key="5">
    <source>
        <dbReference type="Proteomes" id="UP000184226"/>
    </source>
</evidence>
<name>A0A1M5TEH1_9BURK</name>
<dbReference type="PIRSF" id="PIRSF018266">
    <property type="entry name" value="FecR"/>
    <property type="match status" value="1"/>
</dbReference>